<protein>
    <submittedName>
        <fullName evidence="1">Uncharacterized protein</fullName>
    </submittedName>
</protein>
<feature type="non-terminal residue" evidence="1">
    <location>
        <position position="1"/>
    </location>
</feature>
<sequence length="89" mass="9550">FERDEWGSVDGAAVGTRATTNGVGAVSDCVVDMDHMVKHGWAWGNVGLAVKGKPIGRGVWGSVGTWNEWNGMEAAVYVGYVLQYMNGME</sequence>
<proteinExistence type="predicted"/>
<dbReference type="EMBL" id="CAWUPB010001168">
    <property type="protein sequence ID" value="CAK7345538.1"/>
    <property type="molecule type" value="Genomic_DNA"/>
</dbReference>
<comment type="caution">
    <text evidence="1">The sequence shown here is derived from an EMBL/GenBank/DDBJ whole genome shotgun (WGS) entry which is preliminary data.</text>
</comment>
<evidence type="ECO:0000313" key="1">
    <source>
        <dbReference type="EMBL" id="CAK7345538.1"/>
    </source>
</evidence>
<dbReference type="AlphaFoldDB" id="A0AAV1S2G1"/>
<reference evidence="1 2" key="1">
    <citation type="submission" date="2024-01" db="EMBL/GenBank/DDBJ databases">
        <authorList>
            <person name="Waweru B."/>
        </authorList>
    </citation>
    <scope>NUCLEOTIDE SEQUENCE [LARGE SCALE GENOMIC DNA]</scope>
</reference>
<organism evidence="1 2">
    <name type="scientific">Dovyalis caffra</name>
    <dbReference type="NCBI Taxonomy" id="77055"/>
    <lineage>
        <taxon>Eukaryota</taxon>
        <taxon>Viridiplantae</taxon>
        <taxon>Streptophyta</taxon>
        <taxon>Embryophyta</taxon>
        <taxon>Tracheophyta</taxon>
        <taxon>Spermatophyta</taxon>
        <taxon>Magnoliopsida</taxon>
        <taxon>eudicotyledons</taxon>
        <taxon>Gunneridae</taxon>
        <taxon>Pentapetalae</taxon>
        <taxon>rosids</taxon>
        <taxon>fabids</taxon>
        <taxon>Malpighiales</taxon>
        <taxon>Salicaceae</taxon>
        <taxon>Flacourtieae</taxon>
        <taxon>Dovyalis</taxon>
    </lineage>
</organism>
<keyword evidence="2" id="KW-1185">Reference proteome</keyword>
<accession>A0AAV1S2G1</accession>
<evidence type="ECO:0000313" key="2">
    <source>
        <dbReference type="Proteomes" id="UP001314170"/>
    </source>
</evidence>
<dbReference type="Proteomes" id="UP001314170">
    <property type="component" value="Unassembled WGS sequence"/>
</dbReference>
<gene>
    <name evidence="1" type="ORF">DCAF_LOCUS18285</name>
</gene>
<name>A0AAV1S2G1_9ROSI</name>